<protein>
    <recommendedName>
        <fullName evidence="6">Phosphate transporter</fullName>
    </recommendedName>
</protein>
<keyword evidence="4 6" id="KW-1133">Transmembrane helix</keyword>
<feature type="transmembrane region" description="Helical" evidence="6">
    <location>
        <begin position="401"/>
        <end position="419"/>
    </location>
</feature>
<evidence type="ECO:0000256" key="6">
    <source>
        <dbReference type="RuleBase" id="RU363058"/>
    </source>
</evidence>
<evidence type="ECO:0000313" key="7">
    <source>
        <dbReference type="EMBL" id="SCY23518.1"/>
    </source>
</evidence>
<reference evidence="7 8" key="1">
    <citation type="submission" date="2016-10" db="EMBL/GenBank/DDBJ databases">
        <authorList>
            <person name="de Groot N.N."/>
        </authorList>
    </citation>
    <scope>NUCLEOTIDE SEQUENCE [LARGE SCALE GENOMIC DNA]</scope>
    <source>
        <strain evidence="7 8">CGMCC 1.8925</strain>
    </source>
</reference>
<evidence type="ECO:0000256" key="4">
    <source>
        <dbReference type="ARBA" id="ARBA00022989"/>
    </source>
</evidence>
<keyword evidence="8" id="KW-1185">Reference proteome</keyword>
<dbReference type="Proteomes" id="UP000199502">
    <property type="component" value="Unassembled WGS sequence"/>
</dbReference>
<comment type="similarity">
    <text evidence="6">Belongs to the inorganic phosphate transporter (PiT) (TC 2.A.20) family.</text>
</comment>
<feature type="transmembrane region" description="Helical" evidence="6">
    <location>
        <begin position="449"/>
        <end position="475"/>
    </location>
</feature>
<evidence type="ECO:0000256" key="2">
    <source>
        <dbReference type="ARBA" id="ARBA00022448"/>
    </source>
</evidence>
<feature type="transmembrane region" description="Helical" evidence="6">
    <location>
        <begin position="234"/>
        <end position="251"/>
    </location>
</feature>
<dbReference type="GO" id="GO:0035435">
    <property type="term" value="P:phosphate ion transmembrane transport"/>
    <property type="evidence" value="ECO:0007669"/>
    <property type="project" value="TreeGrafter"/>
</dbReference>
<feature type="transmembrane region" description="Helical" evidence="6">
    <location>
        <begin position="295"/>
        <end position="313"/>
    </location>
</feature>
<sequence>MAAGQFRTLDKDLGRISNAEAAQLHAFRPVWRLGLAVLGFVALLVLVLAVGGDSRLVGIGAGLVVAAWLGLAIGSNDVANSLGPAVGAGAIRLVPGLALVAVAGVAGAVLAGAAVSQRLAAGIVDPALLADAGLGPLVMLAALIGAATWITLATGIGLPVSTSHSIVGGIAGAGAAAVGLGGVAWPTVGMLALVWIASPVAAGALAGALVIVLRLKVVEAEDRGAAARTWLPPMVALLCALFSAYVVLLITRPSVPWGILLLAAALAGAAGWISTARGVVREIALAPRKPSAKRLLAPALVVAVTILGFAHGANDVGNVAGPLSVIIGTARGAAQFGQVPLIALVGAGVMISLGTLLFGGRLVNMVGSGITRLNAGRALCVSLATAATVLVASSFGLPVSTTHVAVGGVFGVGFAREWLERRRSRKRAEDPDLPEEEVRRRRLIRRSHVATIMAAWMVTLPTTAGVGALACWLILGLAAG</sequence>
<feature type="transmembrane region" description="Helical" evidence="6">
    <location>
        <begin position="257"/>
        <end position="274"/>
    </location>
</feature>
<dbReference type="RefSeq" id="WP_090740910.1">
    <property type="nucleotide sequence ID" value="NZ_FMVT01000003.1"/>
</dbReference>
<keyword evidence="5 6" id="KW-0472">Membrane</keyword>
<evidence type="ECO:0000256" key="3">
    <source>
        <dbReference type="ARBA" id="ARBA00022692"/>
    </source>
</evidence>
<organism evidence="7 8">
    <name type="scientific">Paracoccus tibetensis</name>
    <dbReference type="NCBI Taxonomy" id="336292"/>
    <lineage>
        <taxon>Bacteria</taxon>
        <taxon>Pseudomonadati</taxon>
        <taxon>Pseudomonadota</taxon>
        <taxon>Alphaproteobacteria</taxon>
        <taxon>Rhodobacterales</taxon>
        <taxon>Paracoccaceae</taxon>
        <taxon>Paracoccus</taxon>
    </lineage>
</organism>
<feature type="transmembrane region" description="Helical" evidence="6">
    <location>
        <begin position="134"/>
        <end position="158"/>
    </location>
</feature>
<keyword evidence="2 6" id="KW-0813">Transport</keyword>
<dbReference type="PANTHER" id="PTHR11101">
    <property type="entry name" value="PHOSPHATE TRANSPORTER"/>
    <property type="match status" value="1"/>
</dbReference>
<dbReference type="AlphaFoldDB" id="A0A1G5EAI8"/>
<accession>A0A1G5EAI8</accession>
<dbReference type="OrthoDB" id="9779554at2"/>
<dbReference type="GO" id="GO:0016020">
    <property type="term" value="C:membrane"/>
    <property type="evidence" value="ECO:0007669"/>
    <property type="project" value="UniProtKB-SubCell"/>
</dbReference>
<feature type="transmembrane region" description="Helical" evidence="6">
    <location>
        <begin position="93"/>
        <end position="114"/>
    </location>
</feature>
<feature type="transmembrane region" description="Helical" evidence="6">
    <location>
        <begin position="191"/>
        <end position="213"/>
    </location>
</feature>
<evidence type="ECO:0000256" key="1">
    <source>
        <dbReference type="ARBA" id="ARBA00004141"/>
    </source>
</evidence>
<dbReference type="STRING" id="336292.SAMN05660710_00997"/>
<dbReference type="Pfam" id="PF01384">
    <property type="entry name" value="PHO4"/>
    <property type="match status" value="1"/>
</dbReference>
<evidence type="ECO:0000256" key="5">
    <source>
        <dbReference type="ARBA" id="ARBA00023136"/>
    </source>
</evidence>
<proteinExistence type="inferred from homology"/>
<dbReference type="PANTHER" id="PTHR11101:SF80">
    <property type="entry name" value="PHOSPHATE TRANSPORTER"/>
    <property type="match status" value="1"/>
</dbReference>
<feature type="transmembrane region" description="Helical" evidence="6">
    <location>
        <begin position="165"/>
        <end position="185"/>
    </location>
</feature>
<dbReference type="GO" id="GO:0005315">
    <property type="term" value="F:phosphate transmembrane transporter activity"/>
    <property type="evidence" value="ECO:0007669"/>
    <property type="project" value="InterPro"/>
</dbReference>
<name>A0A1G5EAI8_9RHOB</name>
<keyword evidence="3 6" id="KW-0812">Transmembrane</keyword>
<comment type="subcellular location">
    <subcellularLocation>
        <location evidence="1 6">Membrane</location>
        <topology evidence="1 6">Multi-pass membrane protein</topology>
    </subcellularLocation>
</comment>
<dbReference type="InterPro" id="IPR001204">
    <property type="entry name" value="Phos_transporter"/>
</dbReference>
<keyword evidence="6" id="KW-0592">Phosphate transport</keyword>
<dbReference type="EMBL" id="FMVT01000003">
    <property type="protein sequence ID" value="SCY23518.1"/>
    <property type="molecule type" value="Genomic_DNA"/>
</dbReference>
<feature type="transmembrane region" description="Helical" evidence="6">
    <location>
        <begin position="30"/>
        <end position="50"/>
    </location>
</feature>
<feature type="transmembrane region" description="Helical" evidence="6">
    <location>
        <begin position="56"/>
        <end position="73"/>
    </location>
</feature>
<evidence type="ECO:0000313" key="8">
    <source>
        <dbReference type="Proteomes" id="UP000199502"/>
    </source>
</evidence>
<feature type="transmembrane region" description="Helical" evidence="6">
    <location>
        <begin position="341"/>
        <end position="363"/>
    </location>
</feature>
<feature type="transmembrane region" description="Helical" evidence="6">
    <location>
        <begin position="375"/>
        <end position="395"/>
    </location>
</feature>
<gene>
    <name evidence="7" type="ORF">SAMN05660710_00997</name>
</gene>